<feature type="region of interest" description="Disordered" evidence="1">
    <location>
        <begin position="1"/>
        <end position="55"/>
    </location>
</feature>
<feature type="transmembrane region" description="Helical" evidence="2">
    <location>
        <begin position="64"/>
        <end position="87"/>
    </location>
</feature>
<feature type="transmembrane region" description="Helical" evidence="2">
    <location>
        <begin position="103"/>
        <end position="124"/>
    </location>
</feature>
<dbReference type="AlphaFoldDB" id="A0A8H4KWV5"/>
<evidence type="ECO:0000313" key="3">
    <source>
        <dbReference type="EMBL" id="KAF4457662.1"/>
    </source>
</evidence>
<sequence>MATPSEPSYLLADFPSGPEEPLRASNMKDPSTTESSIKDAESKPTRGSPNKEGHFRNRFTPGRVFADFTLILLPLAVFGFAIAVALLDGKAIQKEEQRKWENAITVTASIFPILFASVVGRMVYEVARWKLEQGATLNLVEQLIGSRTVGSTITTLISFGRFNILGLALLVLWAFLPLGSQSVLRMLRTQQESQVEPSNLLYFSTDAQSIFAQLGTSNITTYHDKASLLKSIQAMYAALFVTSAAAKPDAMDIWGNVEIPRLEVQSEDWHDVSLNPQPDSYAALVGLPVLDVSPGNSTFTIESSYIELRCSKLDWDGEALGKQSQTPWTDPDLDDPEKEPRLNGTWHEANMTTNLTLWSIALDRFVGPEWEEHTLRSVKSNKTNMPTMFENATDLKVTHAKLLFAASFWSDYHVTADCNTECDVVQRYIESRVTCSRVDLSAPQNCPVTAQRTSRQKHPPEGVTMLSWQRNWGHVTRLPTVLSSSVFYPDIMLRYLDDPKLKNLIKIGGEKDWKLLKGVSAEKFGHRLSQVINTYLVMGQLYPWATEPTDPKDIWSDPKTRGFMPNNTVPVYVINLVEVYFVNWSWMAVFLISCTVLVLSGTARAVYAHLAVGPEILGYASAVRDSKYIDLPPEVGQKDALDVTNIMGQKRIKYGFTSSVFGNGRPLVGIGLEDQTRGIRRNQSSLP</sequence>
<dbReference type="EMBL" id="JAADJG010000019">
    <property type="protein sequence ID" value="KAF4457662.1"/>
    <property type="molecule type" value="Genomic_DNA"/>
</dbReference>
<keyword evidence="2" id="KW-1133">Transmembrane helix</keyword>
<evidence type="ECO:0000256" key="2">
    <source>
        <dbReference type="SAM" id="Phobius"/>
    </source>
</evidence>
<reference evidence="3" key="1">
    <citation type="submission" date="2020-01" db="EMBL/GenBank/DDBJ databases">
        <title>Identification and distribution of gene clusters putatively required for synthesis of sphingolipid metabolism inhibitors in phylogenetically diverse species of the filamentous fungus Fusarium.</title>
        <authorList>
            <person name="Kim H.-S."/>
            <person name="Busman M."/>
            <person name="Brown D.W."/>
            <person name="Divon H."/>
            <person name="Uhlig S."/>
            <person name="Proctor R.H."/>
        </authorList>
    </citation>
    <scope>NUCLEOTIDE SEQUENCE</scope>
    <source>
        <strain evidence="3">NRRL 53441</strain>
    </source>
</reference>
<proteinExistence type="predicted"/>
<keyword evidence="2" id="KW-0472">Membrane</keyword>
<evidence type="ECO:0000256" key="1">
    <source>
        <dbReference type="SAM" id="MobiDB-lite"/>
    </source>
</evidence>
<feature type="compositionally biased region" description="Basic and acidic residues" evidence="1">
    <location>
        <begin position="36"/>
        <end position="55"/>
    </location>
</feature>
<accession>A0A8H4KWV5</accession>
<protein>
    <submittedName>
        <fullName evidence="3">Uncharacterized protein</fullName>
    </submittedName>
</protein>
<dbReference type="OrthoDB" id="3692311at2759"/>
<comment type="caution">
    <text evidence="3">The sequence shown here is derived from an EMBL/GenBank/DDBJ whole genome shotgun (WGS) entry which is preliminary data.</text>
</comment>
<feature type="transmembrane region" description="Helical" evidence="2">
    <location>
        <begin position="156"/>
        <end position="176"/>
    </location>
</feature>
<keyword evidence="2" id="KW-0812">Transmembrane</keyword>
<name>A0A8H4KWV5_9HYPO</name>
<dbReference type="Proteomes" id="UP000605986">
    <property type="component" value="Unassembled WGS sequence"/>
</dbReference>
<gene>
    <name evidence="3" type="ORF">F53441_422</name>
</gene>
<evidence type="ECO:0000313" key="4">
    <source>
        <dbReference type="Proteomes" id="UP000605986"/>
    </source>
</evidence>
<organism evidence="3 4">
    <name type="scientific">Fusarium austroafricanum</name>
    <dbReference type="NCBI Taxonomy" id="2364996"/>
    <lineage>
        <taxon>Eukaryota</taxon>
        <taxon>Fungi</taxon>
        <taxon>Dikarya</taxon>
        <taxon>Ascomycota</taxon>
        <taxon>Pezizomycotina</taxon>
        <taxon>Sordariomycetes</taxon>
        <taxon>Hypocreomycetidae</taxon>
        <taxon>Hypocreales</taxon>
        <taxon>Nectriaceae</taxon>
        <taxon>Fusarium</taxon>
        <taxon>Fusarium concolor species complex</taxon>
    </lineage>
</organism>
<feature type="region of interest" description="Disordered" evidence="1">
    <location>
        <begin position="321"/>
        <end position="343"/>
    </location>
</feature>
<keyword evidence="4" id="KW-1185">Reference proteome</keyword>